<keyword evidence="1" id="KW-1133">Transmembrane helix</keyword>
<dbReference type="AlphaFoldDB" id="A0A3P7RZH6"/>
<keyword evidence="4" id="KW-1185">Reference proteome</keyword>
<protein>
    <recommendedName>
        <fullName evidence="2">LiaF transmembrane domain-containing protein</fullName>
    </recommendedName>
</protein>
<gene>
    <name evidence="3" type="ORF">PATL70BA_2187</name>
</gene>
<feature type="domain" description="LiaF transmembrane" evidence="2">
    <location>
        <begin position="6"/>
        <end position="103"/>
    </location>
</feature>
<reference evidence="3 4" key="1">
    <citation type="submission" date="2018-09" db="EMBL/GenBank/DDBJ databases">
        <authorList>
            <person name="Postec A."/>
        </authorList>
    </citation>
    <scope>NUCLEOTIDE SEQUENCE [LARGE SCALE GENOMIC DNA]</scope>
    <source>
        <strain evidence="3">70B-A</strain>
    </source>
</reference>
<keyword evidence="1" id="KW-0812">Transmembrane</keyword>
<feature type="transmembrane region" description="Helical" evidence="1">
    <location>
        <begin position="81"/>
        <end position="101"/>
    </location>
</feature>
<feature type="transmembrane region" description="Helical" evidence="1">
    <location>
        <begin position="30"/>
        <end position="48"/>
    </location>
</feature>
<dbReference type="Pfam" id="PF22570">
    <property type="entry name" value="LiaF-TM"/>
    <property type="match status" value="1"/>
</dbReference>
<dbReference type="Proteomes" id="UP000279029">
    <property type="component" value="Chromosome"/>
</dbReference>
<organism evidence="3 4">
    <name type="scientific">Petrocella atlantisensis</name>
    <dbReference type="NCBI Taxonomy" id="2173034"/>
    <lineage>
        <taxon>Bacteria</taxon>
        <taxon>Bacillati</taxon>
        <taxon>Bacillota</taxon>
        <taxon>Clostridia</taxon>
        <taxon>Lachnospirales</taxon>
        <taxon>Vallitaleaceae</taxon>
        <taxon>Petrocella</taxon>
    </lineage>
</organism>
<evidence type="ECO:0000313" key="3">
    <source>
        <dbReference type="EMBL" id="VDN48076.1"/>
    </source>
</evidence>
<dbReference type="PANTHER" id="PTHR40763:SF5">
    <property type="entry name" value="MEMBRANE PROTEIN"/>
    <property type="match status" value="1"/>
</dbReference>
<dbReference type="RefSeq" id="WP_125137272.1">
    <property type="nucleotide sequence ID" value="NZ_LR130778.1"/>
</dbReference>
<dbReference type="PANTHER" id="PTHR40763">
    <property type="entry name" value="MEMBRANE PROTEIN-RELATED"/>
    <property type="match status" value="1"/>
</dbReference>
<evidence type="ECO:0000256" key="1">
    <source>
        <dbReference type="SAM" id="Phobius"/>
    </source>
</evidence>
<dbReference type="EMBL" id="LR130778">
    <property type="protein sequence ID" value="VDN48076.1"/>
    <property type="molecule type" value="Genomic_DNA"/>
</dbReference>
<evidence type="ECO:0000313" key="4">
    <source>
        <dbReference type="Proteomes" id="UP000279029"/>
    </source>
</evidence>
<evidence type="ECO:0000259" key="2">
    <source>
        <dbReference type="Pfam" id="PF22570"/>
    </source>
</evidence>
<dbReference type="InterPro" id="IPR054331">
    <property type="entry name" value="LiaF_TM"/>
</dbReference>
<sequence length="226" mass="24830">MNKRTVIGILILSVGLLALAGSFGYVEIDGLVRTFWPIILIAIGLINLIDEPKNYVFSGIMAIVGTLLLLRNLGFEYFERLHLWEMIWPLAIIALGLWILTSKGPRGIFGKSEVSEDIVENVVLFSGAETINLSQNFKGGNIFAMFGGVDLDLRGAKIVDLPAKMDIFVAFGGVDLKVPEEWKVMVTGIPLFGGWGNKTRLSKDPNREVDLVINGFALFGGFDIKN</sequence>
<dbReference type="OrthoDB" id="3636235at2"/>
<dbReference type="KEGG" id="cbar:PATL70BA_2187"/>
<feature type="transmembrane region" description="Helical" evidence="1">
    <location>
        <begin position="55"/>
        <end position="75"/>
    </location>
</feature>
<proteinExistence type="predicted"/>
<accession>A0A3P7RZH6</accession>
<name>A0A3P7RZH6_9FIRM</name>
<keyword evidence="1" id="KW-0472">Membrane</keyword>